<keyword evidence="2" id="KW-1185">Reference proteome</keyword>
<accession>A0ACC2ZS02</accession>
<gene>
    <name evidence="1" type="ORF">H2198_010441</name>
</gene>
<dbReference type="Proteomes" id="UP001172386">
    <property type="component" value="Unassembled WGS sequence"/>
</dbReference>
<comment type="caution">
    <text evidence="1">The sequence shown here is derived from an EMBL/GenBank/DDBJ whole genome shotgun (WGS) entry which is preliminary data.</text>
</comment>
<organism evidence="1 2">
    <name type="scientific">Neophaeococcomyces mojaviensis</name>
    <dbReference type="NCBI Taxonomy" id="3383035"/>
    <lineage>
        <taxon>Eukaryota</taxon>
        <taxon>Fungi</taxon>
        <taxon>Dikarya</taxon>
        <taxon>Ascomycota</taxon>
        <taxon>Pezizomycotina</taxon>
        <taxon>Eurotiomycetes</taxon>
        <taxon>Chaetothyriomycetidae</taxon>
        <taxon>Chaetothyriales</taxon>
        <taxon>Chaetothyriales incertae sedis</taxon>
        <taxon>Neophaeococcomyces</taxon>
    </lineage>
</organism>
<dbReference type="EMBL" id="JAPDRQ010000364">
    <property type="protein sequence ID" value="KAJ9650253.1"/>
    <property type="molecule type" value="Genomic_DNA"/>
</dbReference>
<protein>
    <submittedName>
        <fullName evidence="1">Uncharacterized protein</fullName>
    </submittedName>
</protein>
<evidence type="ECO:0000313" key="2">
    <source>
        <dbReference type="Proteomes" id="UP001172386"/>
    </source>
</evidence>
<sequence>MAHFRRKFGFGSKDEAHDVSDRHLSVPGAVITKGNLDYVVDQGGNNSLPSYQEASGAPVETSSPLGLDVGPVTIIFLNISKMVGTGVYSTPASILKNTGSVGLSLIYWLLGFLNAGSSLAMYLEYASYFPNRSGSEVVYLEQAYPRPKYFWPTTFALQTVLLSFSSSNAIVMAQYLYRINGTSPSAWSLKGVAIACYTVAFLFVVFHTKYSYWLSNSIGIVKVVTLVFVAITGLVVLGGHTRVKNPLANFHDSFAGTTDSGYGLVNAMVKIIFSYQGYENAFNVVNEVRNPVKSLKINASISLLIVAILYMLANIAFFAAVPKVELEKSSQVAASLFFQHVFGSGGAAKGLNFLIALSAFGNLLVVLIGQSRLIRECGRQGVLPWTSFWVSTKPFGTPLGPYLLKWSLTLLMILAPPAGDAFNFVVDLANYPAAFFYFLMATGIYVVRYRRKQLHLPRSEFRAWDVAIVSTLVVNLFLLIGPWYPPIGGATGGDVSFWYATYVATSIGILLACGVYYYLWIHAIPRWRGYRIRHETVVLNGGEVTHQLVKVKLSKLKEWDRTHNAAGAELKSQNTQDDSSGIIESTVEDKQLSKAT</sequence>
<evidence type="ECO:0000313" key="1">
    <source>
        <dbReference type="EMBL" id="KAJ9650253.1"/>
    </source>
</evidence>
<reference evidence="1" key="1">
    <citation type="submission" date="2022-10" db="EMBL/GenBank/DDBJ databases">
        <title>Culturing micro-colonial fungi from biological soil crusts in the Mojave desert and describing Neophaeococcomyces mojavensis, and introducing the new genera and species Taxawa tesnikishii.</title>
        <authorList>
            <person name="Kurbessoian T."/>
            <person name="Stajich J.E."/>
        </authorList>
    </citation>
    <scope>NUCLEOTIDE SEQUENCE</scope>
    <source>
        <strain evidence="1">JES_112</strain>
    </source>
</reference>
<proteinExistence type="predicted"/>
<name>A0ACC2ZS02_9EURO</name>